<dbReference type="EMBL" id="JAYGHG010000018">
    <property type="protein sequence ID" value="MEA5582056.1"/>
    <property type="molecule type" value="Genomic_DNA"/>
</dbReference>
<organism evidence="1 2">
    <name type="scientific">Nodularia harveyana UHCC-0300</name>
    <dbReference type="NCBI Taxonomy" id="2974287"/>
    <lineage>
        <taxon>Bacteria</taxon>
        <taxon>Bacillati</taxon>
        <taxon>Cyanobacteriota</taxon>
        <taxon>Cyanophyceae</taxon>
        <taxon>Nostocales</taxon>
        <taxon>Nodulariaceae</taxon>
        <taxon>Nodularia</taxon>
    </lineage>
</organism>
<gene>
    <name evidence="1" type="ORF">VB620_11965</name>
</gene>
<sequence>MRNNDYKVGQFISARTNDDALERFQIISVGEKYLYLTSAEYENDGTWIANKSDNPLVASRLKK</sequence>
<evidence type="ECO:0000313" key="2">
    <source>
        <dbReference type="Proteomes" id="UP001302120"/>
    </source>
</evidence>
<name>A0ABU5UEU6_9CYAN</name>
<reference evidence="1 2" key="1">
    <citation type="submission" date="2023-12" db="EMBL/GenBank/DDBJ databases">
        <title>Baltic Sea Cyanobacteria.</title>
        <authorList>
            <person name="Delbaje E."/>
            <person name="Fewer D.P."/>
            <person name="Shishido T.K."/>
        </authorList>
    </citation>
    <scope>NUCLEOTIDE SEQUENCE [LARGE SCALE GENOMIC DNA]</scope>
    <source>
        <strain evidence="1 2">UHCC-0300</strain>
    </source>
</reference>
<proteinExistence type="predicted"/>
<dbReference type="RefSeq" id="WP_323196381.1">
    <property type="nucleotide sequence ID" value="NZ_JAYGHG010000018.1"/>
</dbReference>
<accession>A0ABU5UEU6</accession>
<keyword evidence="2" id="KW-1185">Reference proteome</keyword>
<protein>
    <submittedName>
        <fullName evidence="1">Uncharacterized protein</fullName>
    </submittedName>
</protein>
<comment type="caution">
    <text evidence="1">The sequence shown here is derived from an EMBL/GenBank/DDBJ whole genome shotgun (WGS) entry which is preliminary data.</text>
</comment>
<evidence type="ECO:0000313" key="1">
    <source>
        <dbReference type="EMBL" id="MEA5582056.1"/>
    </source>
</evidence>
<dbReference type="Proteomes" id="UP001302120">
    <property type="component" value="Unassembled WGS sequence"/>
</dbReference>